<gene>
    <name evidence="1" type="ORF">bsdcttw_11670</name>
</gene>
<dbReference type="RefSeq" id="WP_185259960.1">
    <property type="nucleotide sequence ID" value="NZ_AP023368.1"/>
</dbReference>
<dbReference type="AlphaFoldDB" id="A0A7I8DPB3"/>
<reference evidence="1 2" key="1">
    <citation type="submission" date="2020-08" db="EMBL/GenBank/DDBJ databases">
        <title>Draft genome sequencing of an Anaerocolumna strain isolated from anoxic soil subjected to BSD treatment.</title>
        <authorList>
            <person name="Uek A."/>
            <person name="Tonouchi A."/>
        </authorList>
    </citation>
    <scope>NUCLEOTIDE SEQUENCE [LARGE SCALE GENOMIC DNA]</scope>
    <source>
        <strain evidence="1 2">CTTW</strain>
    </source>
</reference>
<dbReference type="EMBL" id="AP023368">
    <property type="protein sequence ID" value="BCJ98126.1"/>
    <property type="molecule type" value="Genomic_DNA"/>
</dbReference>
<organism evidence="1 2">
    <name type="scientific">Anaerocolumna chitinilytica</name>
    <dbReference type="NCBI Taxonomy" id="1727145"/>
    <lineage>
        <taxon>Bacteria</taxon>
        <taxon>Bacillati</taxon>
        <taxon>Bacillota</taxon>
        <taxon>Clostridia</taxon>
        <taxon>Lachnospirales</taxon>
        <taxon>Lachnospiraceae</taxon>
        <taxon>Anaerocolumna</taxon>
    </lineage>
</organism>
<dbReference type="Proteomes" id="UP000515703">
    <property type="component" value="Chromosome"/>
</dbReference>
<sequence>MPSWKKIIFVNAIKARMIQENRTAEDIITEYTKLTETEKIEILANLSYGGESSLFFIEKG</sequence>
<proteinExistence type="predicted"/>
<reference evidence="1 2" key="2">
    <citation type="submission" date="2020-08" db="EMBL/GenBank/DDBJ databases">
        <authorList>
            <person name="Ueki A."/>
            <person name="Tonouchi A."/>
        </authorList>
    </citation>
    <scope>NUCLEOTIDE SEQUENCE [LARGE SCALE GENOMIC DNA]</scope>
    <source>
        <strain evidence="1 2">CTTW</strain>
    </source>
</reference>
<dbReference type="KEGG" id="acht:bsdcttw_11670"/>
<evidence type="ECO:0000313" key="1">
    <source>
        <dbReference type="EMBL" id="BCJ98126.1"/>
    </source>
</evidence>
<accession>A0A7I8DPB3</accession>
<keyword evidence="2" id="KW-1185">Reference proteome</keyword>
<protein>
    <submittedName>
        <fullName evidence="1">Uncharacterized protein</fullName>
    </submittedName>
</protein>
<name>A0A7I8DPB3_9FIRM</name>
<evidence type="ECO:0000313" key="2">
    <source>
        <dbReference type="Proteomes" id="UP000515703"/>
    </source>
</evidence>